<dbReference type="EMBL" id="JXXN02000214">
    <property type="protein sequence ID" value="THD28190.1"/>
    <property type="molecule type" value="Genomic_DNA"/>
</dbReference>
<dbReference type="FunFam" id="1.10.220.10:FF:000001">
    <property type="entry name" value="Annexin"/>
    <property type="match status" value="1"/>
</dbReference>
<dbReference type="GO" id="GO:0005737">
    <property type="term" value="C:cytoplasm"/>
    <property type="evidence" value="ECO:0007669"/>
    <property type="project" value="TreeGrafter"/>
</dbReference>
<dbReference type="PROSITE" id="PS51897">
    <property type="entry name" value="ANNEXIN_2"/>
    <property type="match status" value="4"/>
</dbReference>
<dbReference type="InterPro" id="IPR037104">
    <property type="entry name" value="Annexin_sf"/>
</dbReference>
<comment type="similarity">
    <text evidence="3 14">Belongs to the annexin family.</text>
</comment>
<dbReference type="InterPro" id="IPR018502">
    <property type="entry name" value="Annexin_repeat"/>
</dbReference>
<dbReference type="GO" id="GO:0005886">
    <property type="term" value="C:plasma membrane"/>
    <property type="evidence" value="ECO:0007669"/>
    <property type="project" value="TreeGrafter"/>
</dbReference>
<evidence type="ECO:0000256" key="11">
    <source>
        <dbReference type="ARBA" id="ARBA00037210"/>
    </source>
</evidence>
<dbReference type="SMR" id="A0A4E0S3V8"/>
<evidence type="ECO:0000256" key="6">
    <source>
        <dbReference type="ARBA" id="ARBA00022723"/>
    </source>
</evidence>
<name>A0A4E0S3V8_FASHE</name>
<evidence type="ECO:0000256" key="1">
    <source>
        <dbReference type="ARBA" id="ARBA00004340"/>
    </source>
</evidence>
<organism evidence="15 16">
    <name type="scientific">Fasciola hepatica</name>
    <name type="common">Liver fluke</name>
    <dbReference type="NCBI Taxonomy" id="6192"/>
    <lineage>
        <taxon>Eukaryota</taxon>
        <taxon>Metazoa</taxon>
        <taxon>Spiralia</taxon>
        <taxon>Lophotrochozoa</taxon>
        <taxon>Platyhelminthes</taxon>
        <taxon>Trematoda</taxon>
        <taxon>Digenea</taxon>
        <taxon>Plagiorchiida</taxon>
        <taxon>Echinostomata</taxon>
        <taxon>Echinostomatoidea</taxon>
        <taxon>Fasciolidae</taxon>
        <taxon>Fasciola</taxon>
    </lineage>
</organism>
<dbReference type="GO" id="GO:0005634">
    <property type="term" value="C:nucleus"/>
    <property type="evidence" value="ECO:0007669"/>
    <property type="project" value="TreeGrafter"/>
</dbReference>
<comment type="subunit">
    <text evidence="4">Homodimer.</text>
</comment>
<dbReference type="GO" id="GO:0005509">
    <property type="term" value="F:calcium ion binding"/>
    <property type="evidence" value="ECO:0007669"/>
    <property type="project" value="InterPro"/>
</dbReference>
<evidence type="ECO:0000256" key="9">
    <source>
        <dbReference type="ARBA" id="ARBA00023216"/>
    </source>
</evidence>
<dbReference type="PRINTS" id="PR00196">
    <property type="entry name" value="ANNEXIN"/>
</dbReference>
<dbReference type="GO" id="GO:0005544">
    <property type="term" value="F:calcium-dependent phospholipid binding"/>
    <property type="evidence" value="ECO:0007669"/>
    <property type="project" value="UniProtKB-KW"/>
</dbReference>
<dbReference type="AlphaFoldDB" id="A0A4E0S3V8"/>
<dbReference type="InterPro" id="IPR018252">
    <property type="entry name" value="Annexin_repeat_CS"/>
</dbReference>
<comment type="domain">
    <text evidence="14">A pair of annexin repeats may form one binding site for calcium and phospholipid.</text>
</comment>
<comment type="function">
    <text evidence="11">Calcium/phospholipid-binding protein which promotes membrane fusion and is involved in exocytosis.</text>
</comment>
<dbReference type="PANTHER" id="PTHR10502:SF239">
    <property type="entry name" value="ANNEXIN A7"/>
    <property type="match status" value="1"/>
</dbReference>
<keyword evidence="16" id="KW-1185">Reference proteome</keyword>
<dbReference type="PROSITE" id="PS00223">
    <property type="entry name" value="ANNEXIN_1"/>
    <property type="match status" value="2"/>
</dbReference>
<accession>A0A4E0S3V8</accession>
<keyword evidence="7 14" id="KW-0677">Repeat</keyword>
<comment type="subcellular location">
    <subcellularLocation>
        <location evidence="1">Host cell</location>
    </subcellularLocation>
    <subcellularLocation>
        <location evidence="2">Secreted</location>
        <location evidence="2">Extracellular exosome</location>
    </subcellularLocation>
    <subcellularLocation>
        <location evidence="13">Tegument</location>
    </subcellularLocation>
</comment>
<reference evidence="15" key="1">
    <citation type="submission" date="2019-03" db="EMBL/GenBank/DDBJ databases">
        <title>Improved annotation for the trematode Fasciola hepatica.</title>
        <authorList>
            <person name="Choi Y.-J."/>
            <person name="Martin J."/>
            <person name="Mitreva M."/>
        </authorList>
    </citation>
    <scope>NUCLEOTIDE SEQUENCE [LARGE SCALE GENOMIC DNA]</scope>
</reference>
<evidence type="ECO:0000313" key="15">
    <source>
        <dbReference type="EMBL" id="THD28190.1"/>
    </source>
</evidence>
<evidence type="ECO:0000256" key="3">
    <source>
        <dbReference type="ARBA" id="ARBA00007831"/>
    </source>
</evidence>
<evidence type="ECO:0000256" key="13">
    <source>
        <dbReference type="ARBA" id="ARBA00060393"/>
    </source>
</evidence>
<dbReference type="FunFam" id="1.10.220.10:FF:000002">
    <property type="entry name" value="Annexin"/>
    <property type="match status" value="1"/>
</dbReference>
<keyword evidence="6" id="KW-0479">Metal-binding</keyword>
<dbReference type="Gene3D" id="1.10.220.10">
    <property type="entry name" value="Annexin"/>
    <property type="match status" value="4"/>
</dbReference>
<protein>
    <recommendedName>
        <fullName evidence="14">Annexin</fullName>
    </recommendedName>
</protein>
<dbReference type="Proteomes" id="UP000230066">
    <property type="component" value="Unassembled WGS sequence"/>
</dbReference>
<keyword evidence="8 14" id="KW-0106">Calcium</keyword>
<sequence length="356" mass="39932">MSRPRHNRILIGPNGETYHPTLKAPASINVEEDCKKLREAMKGLGTDEAGLIDILGHRNVDQRLEIYDEYKSLFGKDLKDKLHGELSGHFRTVMKMLLMEPAYINARALYKAMKGAGTKESVIVEVLCTATNNEIEAIKQAYLRVLTDEGEKDASRTLETDIEGDLSGCLKHLCIALLQAERDELSESQLQQVLKQGVKSVVNMDLVQKDIEELYDAGTGRLGTDEATFIRILARRSVWHLYMVNKRYEEQYGKSLTEAIESETSGDFESALKLTLFTCLSRPQAYAALLYDSMAGAGTRDETLIRIIVTRCEVDLADICKAFEALTEKTLEHWVRGDTSGDYQKILLTLMGVSDQ</sequence>
<evidence type="ECO:0000256" key="14">
    <source>
        <dbReference type="RuleBase" id="RU003540"/>
    </source>
</evidence>
<dbReference type="PANTHER" id="PTHR10502">
    <property type="entry name" value="ANNEXIN"/>
    <property type="match status" value="1"/>
</dbReference>
<evidence type="ECO:0000256" key="5">
    <source>
        <dbReference type="ARBA" id="ARBA00022525"/>
    </source>
</evidence>
<dbReference type="SUPFAM" id="SSF47874">
    <property type="entry name" value="Annexin"/>
    <property type="match status" value="1"/>
</dbReference>
<evidence type="ECO:0000256" key="12">
    <source>
        <dbReference type="ARBA" id="ARBA00059330"/>
    </source>
</evidence>
<evidence type="ECO:0000256" key="4">
    <source>
        <dbReference type="ARBA" id="ARBA00011738"/>
    </source>
</evidence>
<evidence type="ECO:0000313" key="16">
    <source>
        <dbReference type="Proteomes" id="UP000230066"/>
    </source>
</evidence>
<dbReference type="SMART" id="SM00335">
    <property type="entry name" value="ANX"/>
    <property type="match status" value="4"/>
</dbReference>
<evidence type="ECO:0000256" key="7">
    <source>
        <dbReference type="ARBA" id="ARBA00022737"/>
    </source>
</evidence>
<evidence type="ECO:0000256" key="8">
    <source>
        <dbReference type="ARBA" id="ARBA00022837"/>
    </source>
</evidence>
<dbReference type="GO" id="GO:0043657">
    <property type="term" value="C:host cell"/>
    <property type="evidence" value="ECO:0007669"/>
    <property type="project" value="UniProtKB-SubCell"/>
</dbReference>
<keyword evidence="10 14" id="KW-0111">Calcium/phospholipid-binding</keyword>
<dbReference type="Pfam" id="PF00191">
    <property type="entry name" value="Annexin"/>
    <property type="match status" value="4"/>
</dbReference>
<keyword evidence="5" id="KW-0964">Secreted</keyword>
<dbReference type="FunFam" id="1.10.220.10:FF:000005">
    <property type="entry name" value="Annexin"/>
    <property type="match status" value="1"/>
</dbReference>
<keyword evidence="9 14" id="KW-0041">Annexin</keyword>
<dbReference type="GO" id="GO:0005576">
    <property type="term" value="C:extracellular region"/>
    <property type="evidence" value="ECO:0007669"/>
    <property type="project" value="UniProtKB-SubCell"/>
</dbReference>
<evidence type="ECO:0000256" key="2">
    <source>
        <dbReference type="ARBA" id="ARBA00004550"/>
    </source>
</evidence>
<comment type="caution">
    <text evidence="15">The sequence shown here is derived from an EMBL/GenBank/DDBJ whole genome shotgun (WGS) entry which is preliminary data.</text>
</comment>
<dbReference type="GO" id="GO:0001786">
    <property type="term" value="F:phosphatidylserine binding"/>
    <property type="evidence" value="ECO:0007669"/>
    <property type="project" value="TreeGrafter"/>
</dbReference>
<evidence type="ECO:0000256" key="10">
    <source>
        <dbReference type="ARBA" id="ARBA00023302"/>
    </source>
</evidence>
<comment type="function">
    <text evidence="12">Involved in reproduction of the worm. Involved in host-parasite interaction. Delivered into the host cell by means of parasite exosomes. Binds to acidic phospholipid membranes in a calcium-dependent manner in vitro. Causes aggregation of liposomes in the presence of calcium, but not in its absence. Likely to promote membrane fusion. May provide structural integrity within the tegument.</text>
</comment>
<gene>
    <name evidence="15" type="ORF">D915_000997</name>
</gene>
<proteinExistence type="inferred from homology"/>
<dbReference type="GO" id="GO:0012506">
    <property type="term" value="C:vesicle membrane"/>
    <property type="evidence" value="ECO:0007669"/>
    <property type="project" value="TreeGrafter"/>
</dbReference>
<dbReference type="InterPro" id="IPR001464">
    <property type="entry name" value="Annexin"/>
</dbReference>